<dbReference type="InterPro" id="IPR003593">
    <property type="entry name" value="AAA+_ATPase"/>
</dbReference>
<dbReference type="SMART" id="SM00382">
    <property type="entry name" value="AAA"/>
    <property type="match status" value="1"/>
</dbReference>
<dbReference type="Gene3D" id="3.40.50.300">
    <property type="entry name" value="P-loop containing nucleotide triphosphate hydrolases"/>
    <property type="match status" value="1"/>
</dbReference>
<keyword evidence="7" id="KW-1185">Reference proteome</keyword>
<organism evidence="6 7">
    <name type="scientific">Acetobacterium paludosum</name>
    <dbReference type="NCBI Taxonomy" id="52693"/>
    <lineage>
        <taxon>Bacteria</taxon>
        <taxon>Bacillati</taxon>
        <taxon>Bacillota</taxon>
        <taxon>Clostridia</taxon>
        <taxon>Eubacteriales</taxon>
        <taxon>Eubacteriaceae</taxon>
        <taxon>Acetobacterium</taxon>
    </lineage>
</organism>
<comment type="similarity">
    <text evidence="1">Belongs to the ABC transporter superfamily.</text>
</comment>
<dbReference type="Proteomes" id="UP000616595">
    <property type="component" value="Unassembled WGS sequence"/>
</dbReference>
<dbReference type="GO" id="GO:0022857">
    <property type="term" value="F:transmembrane transporter activity"/>
    <property type="evidence" value="ECO:0007669"/>
    <property type="project" value="UniProtKB-ARBA"/>
</dbReference>
<evidence type="ECO:0000256" key="3">
    <source>
        <dbReference type="ARBA" id="ARBA00022741"/>
    </source>
</evidence>
<accession>A0A923HWD9</accession>
<proteinExistence type="inferred from homology"/>
<dbReference type="GO" id="GO:0005524">
    <property type="term" value="F:ATP binding"/>
    <property type="evidence" value="ECO:0007669"/>
    <property type="project" value="UniProtKB-KW"/>
</dbReference>
<sequence length="233" mass="25954">MYLEVKDMKKSYGENGSYMEVLKGITTGLEKGQMCVIYGPSGSGKSTFLNVIGGLDELDSGSIKVAGKEIFGLKQKDLSDYRRDNLGFIFQFYNLVPNLTVKENIQVCEYLTADPLDMDDLLGTLGLKEHQHKFPSQLSGGQQQRCAIARALIKNPKLLLCDEPTGALDSKTSKDILMLLEEINKKYRTTMLIVTHNAAIKEMVHRVIKIKDGQITRDYANEVLVSAADLEDL</sequence>
<feature type="domain" description="ABC transporter" evidence="5">
    <location>
        <begin position="3"/>
        <end position="233"/>
    </location>
</feature>
<evidence type="ECO:0000256" key="1">
    <source>
        <dbReference type="ARBA" id="ARBA00005417"/>
    </source>
</evidence>
<dbReference type="RefSeq" id="WP_148567870.1">
    <property type="nucleotide sequence ID" value="NZ_RXYA01000013.1"/>
</dbReference>
<dbReference type="OrthoDB" id="9802264at2"/>
<keyword evidence="4 6" id="KW-0067">ATP-binding</keyword>
<evidence type="ECO:0000259" key="5">
    <source>
        <dbReference type="PROSITE" id="PS50893"/>
    </source>
</evidence>
<dbReference type="AlphaFoldDB" id="A0A923HWD9"/>
<evidence type="ECO:0000313" key="7">
    <source>
        <dbReference type="Proteomes" id="UP000616595"/>
    </source>
</evidence>
<dbReference type="FunFam" id="3.40.50.300:FF:000032">
    <property type="entry name" value="Export ABC transporter ATP-binding protein"/>
    <property type="match status" value="1"/>
</dbReference>
<evidence type="ECO:0000256" key="4">
    <source>
        <dbReference type="ARBA" id="ARBA00022840"/>
    </source>
</evidence>
<name>A0A923HWD9_9FIRM</name>
<keyword evidence="2" id="KW-0813">Transport</keyword>
<protein>
    <submittedName>
        <fullName evidence="6">ATP-binding cassette domain-containing protein</fullName>
    </submittedName>
</protein>
<dbReference type="InterPro" id="IPR027417">
    <property type="entry name" value="P-loop_NTPase"/>
</dbReference>
<dbReference type="InterPro" id="IPR003439">
    <property type="entry name" value="ABC_transporter-like_ATP-bd"/>
</dbReference>
<dbReference type="SUPFAM" id="SSF52540">
    <property type="entry name" value="P-loop containing nucleoside triphosphate hydrolases"/>
    <property type="match status" value="1"/>
</dbReference>
<evidence type="ECO:0000256" key="2">
    <source>
        <dbReference type="ARBA" id="ARBA00022448"/>
    </source>
</evidence>
<dbReference type="CDD" id="cd03255">
    <property type="entry name" value="ABC_MJ0796_LolCDE_FtsE"/>
    <property type="match status" value="1"/>
</dbReference>
<dbReference type="PANTHER" id="PTHR42798:SF2">
    <property type="entry name" value="ABC TRANSPORTER ATP-BINDING PROTEIN MG467-RELATED"/>
    <property type="match status" value="1"/>
</dbReference>
<gene>
    <name evidence="6" type="ORF">GH810_08775</name>
</gene>
<dbReference type="Pfam" id="PF00005">
    <property type="entry name" value="ABC_tran"/>
    <property type="match status" value="1"/>
</dbReference>
<dbReference type="PROSITE" id="PS50893">
    <property type="entry name" value="ABC_TRANSPORTER_2"/>
    <property type="match status" value="1"/>
</dbReference>
<reference evidence="6" key="2">
    <citation type="submission" date="2020-10" db="EMBL/GenBank/DDBJ databases">
        <title>Comparative genomics of the Acetobacterium genus.</title>
        <authorList>
            <person name="Marshall C."/>
            <person name="May H."/>
            <person name="Norman S."/>
        </authorList>
    </citation>
    <scope>NUCLEOTIDE SEQUENCE</scope>
    <source>
        <strain evidence="6">DER-2019</strain>
    </source>
</reference>
<dbReference type="InterPro" id="IPR017911">
    <property type="entry name" value="MacB-like_ATP-bd"/>
</dbReference>
<dbReference type="PANTHER" id="PTHR42798">
    <property type="entry name" value="LIPOPROTEIN-RELEASING SYSTEM ATP-BINDING PROTEIN LOLD"/>
    <property type="match status" value="1"/>
</dbReference>
<dbReference type="GO" id="GO:0016887">
    <property type="term" value="F:ATP hydrolysis activity"/>
    <property type="evidence" value="ECO:0007669"/>
    <property type="project" value="InterPro"/>
</dbReference>
<dbReference type="EMBL" id="WJBD01000009">
    <property type="protein sequence ID" value="MBC3888402.1"/>
    <property type="molecule type" value="Genomic_DNA"/>
</dbReference>
<evidence type="ECO:0000313" key="6">
    <source>
        <dbReference type="EMBL" id="MBC3888402.1"/>
    </source>
</evidence>
<dbReference type="GO" id="GO:0098796">
    <property type="term" value="C:membrane protein complex"/>
    <property type="evidence" value="ECO:0007669"/>
    <property type="project" value="UniProtKB-ARBA"/>
</dbReference>
<comment type="caution">
    <text evidence="6">The sequence shown here is derived from an EMBL/GenBank/DDBJ whole genome shotgun (WGS) entry which is preliminary data.</text>
</comment>
<keyword evidence="3" id="KW-0547">Nucleotide-binding</keyword>
<reference evidence="6" key="1">
    <citation type="submission" date="2019-10" db="EMBL/GenBank/DDBJ databases">
        <authorList>
            <person name="Ross D.E."/>
            <person name="Gulliver D."/>
        </authorList>
    </citation>
    <scope>NUCLEOTIDE SEQUENCE</scope>
    <source>
        <strain evidence="6">DER-2019</strain>
    </source>
</reference>